<dbReference type="Proteomes" id="UP001303647">
    <property type="component" value="Unassembled WGS sequence"/>
</dbReference>
<reference evidence="1" key="1">
    <citation type="journal article" date="2023" name="Mol. Phylogenet. Evol.">
        <title>Genome-scale phylogeny and comparative genomics of the fungal order Sordariales.</title>
        <authorList>
            <person name="Hensen N."/>
            <person name="Bonometti L."/>
            <person name="Westerberg I."/>
            <person name="Brannstrom I.O."/>
            <person name="Guillou S."/>
            <person name="Cros-Aarteil S."/>
            <person name="Calhoun S."/>
            <person name="Haridas S."/>
            <person name="Kuo A."/>
            <person name="Mondo S."/>
            <person name="Pangilinan J."/>
            <person name="Riley R."/>
            <person name="LaButti K."/>
            <person name="Andreopoulos B."/>
            <person name="Lipzen A."/>
            <person name="Chen C."/>
            <person name="Yan M."/>
            <person name="Daum C."/>
            <person name="Ng V."/>
            <person name="Clum A."/>
            <person name="Steindorff A."/>
            <person name="Ohm R.A."/>
            <person name="Martin F."/>
            <person name="Silar P."/>
            <person name="Natvig D.O."/>
            <person name="Lalanne C."/>
            <person name="Gautier V."/>
            <person name="Ament-Velasquez S.L."/>
            <person name="Kruys A."/>
            <person name="Hutchinson M.I."/>
            <person name="Powell A.J."/>
            <person name="Barry K."/>
            <person name="Miller A.N."/>
            <person name="Grigoriev I.V."/>
            <person name="Debuchy R."/>
            <person name="Gladieux P."/>
            <person name="Hiltunen Thoren M."/>
            <person name="Johannesson H."/>
        </authorList>
    </citation>
    <scope>NUCLEOTIDE SEQUENCE</scope>
    <source>
        <strain evidence="1">CBS 359.72</strain>
    </source>
</reference>
<evidence type="ECO:0000313" key="2">
    <source>
        <dbReference type="Proteomes" id="UP001303647"/>
    </source>
</evidence>
<name>A0AAN7HQ85_9PEZI</name>
<protein>
    <submittedName>
        <fullName evidence="1">Uncharacterized protein</fullName>
    </submittedName>
</protein>
<reference evidence="1" key="2">
    <citation type="submission" date="2023-05" db="EMBL/GenBank/DDBJ databases">
        <authorList>
            <consortium name="Lawrence Berkeley National Laboratory"/>
            <person name="Steindorff A."/>
            <person name="Hensen N."/>
            <person name="Bonometti L."/>
            <person name="Westerberg I."/>
            <person name="Brannstrom I.O."/>
            <person name="Guillou S."/>
            <person name="Cros-Aarteil S."/>
            <person name="Calhoun S."/>
            <person name="Haridas S."/>
            <person name="Kuo A."/>
            <person name="Mondo S."/>
            <person name="Pangilinan J."/>
            <person name="Riley R."/>
            <person name="Labutti K."/>
            <person name="Andreopoulos B."/>
            <person name="Lipzen A."/>
            <person name="Chen C."/>
            <person name="Yanf M."/>
            <person name="Daum C."/>
            <person name="Ng V."/>
            <person name="Clum A."/>
            <person name="Ohm R."/>
            <person name="Martin F."/>
            <person name="Silar P."/>
            <person name="Natvig D."/>
            <person name="Lalanne C."/>
            <person name="Gautier V."/>
            <person name="Ament-Velasquez S.L."/>
            <person name="Kruys A."/>
            <person name="Hutchinson M.I."/>
            <person name="Powell A.J."/>
            <person name="Barry K."/>
            <person name="Miller A.N."/>
            <person name="Grigoriev I.V."/>
            <person name="Debuchy R."/>
            <person name="Gladieux P."/>
            <person name="Thoren M.H."/>
            <person name="Johannesson H."/>
        </authorList>
    </citation>
    <scope>NUCLEOTIDE SEQUENCE</scope>
    <source>
        <strain evidence="1">CBS 359.72</strain>
    </source>
</reference>
<dbReference type="AlphaFoldDB" id="A0AAN7HQ85"/>
<gene>
    <name evidence="1" type="ORF">C7999DRAFT_14521</name>
</gene>
<sequence length="245" mass="27208">MAYLPVKLIRPSALQLDPAEPCLLEIHISIPLPHRLGSSLPAPPYILNHDDDLPNPPGNRTTVSPEDLQTIHALPLIRHLISQIQSHLFGQPTAAAATTATASGNPDLGGQLLHSWDVSIVPDKQGGFDFAAGWWRDQYGTEAYGPIYAYNEAFDGVEVLHAIKLYLVRGVEEHEALKKLNPRVLRFDIVEEEEEGRAVVFEVKEYTEDSRGRYTIPEAAWLMELSQREARNLAARDSTVEASSE</sequence>
<proteinExistence type="predicted"/>
<evidence type="ECO:0000313" key="1">
    <source>
        <dbReference type="EMBL" id="KAK4247429.1"/>
    </source>
</evidence>
<accession>A0AAN7HQ85</accession>
<keyword evidence="2" id="KW-1185">Reference proteome</keyword>
<dbReference type="EMBL" id="MU857653">
    <property type="protein sequence ID" value="KAK4247429.1"/>
    <property type="molecule type" value="Genomic_DNA"/>
</dbReference>
<organism evidence="1 2">
    <name type="scientific">Corynascus novoguineensis</name>
    <dbReference type="NCBI Taxonomy" id="1126955"/>
    <lineage>
        <taxon>Eukaryota</taxon>
        <taxon>Fungi</taxon>
        <taxon>Dikarya</taxon>
        <taxon>Ascomycota</taxon>
        <taxon>Pezizomycotina</taxon>
        <taxon>Sordariomycetes</taxon>
        <taxon>Sordariomycetidae</taxon>
        <taxon>Sordariales</taxon>
        <taxon>Chaetomiaceae</taxon>
        <taxon>Corynascus</taxon>
    </lineage>
</organism>
<comment type="caution">
    <text evidence="1">The sequence shown here is derived from an EMBL/GenBank/DDBJ whole genome shotgun (WGS) entry which is preliminary data.</text>
</comment>